<proteinExistence type="inferred from homology"/>
<protein>
    <submittedName>
        <fullName evidence="6">DUF1205 domain-containing protein</fullName>
    </submittedName>
</protein>
<evidence type="ECO:0000259" key="5">
    <source>
        <dbReference type="Pfam" id="PF21036"/>
    </source>
</evidence>
<evidence type="ECO:0000313" key="6">
    <source>
        <dbReference type="EMBL" id="QUX25152.1"/>
    </source>
</evidence>
<evidence type="ECO:0000256" key="2">
    <source>
        <dbReference type="ARBA" id="ARBA00022676"/>
    </source>
</evidence>
<comment type="similarity">
    <text evidence="1">Belongs to the glycosyltransferase 28 family.</text>
</comment>
<sequence>MKALFIPGNSPATVYTHAALATAVRNAGHEVFMAGIQWVLPDIVSVGLPAVRTSPIDLDDVMAFMAGMPADPEGAARAAGRVYAEIGVESLDPLVKMAEHWRPDLVVGSPMYYGAALLAQRLSVPWVMLEWDRGDASIYHPGAMEVLRPVLDGLGLDRLPGPDLHIDVCPPSLRPEGAPESVTMRFVPANPQRHLEPWMYTRADRPRVAITGGSRVFQGDRLARTARAIGALGVEVVVAAPEPVAAQVRESDPQVRAGWVPLDVLAPTCDVIVHHGGGATDMTSMACGVPQLIAIQDVSAVEMRRIADAGAAIMLDPDRQEVEDIARACSTLLESPSYRARARELAAENAAQPGPAAMVERLERLVG</sequence>
<organism evidence="6 7">
    <name type="scientific">Nocardiopsis changdeensis</name>
    <dbReference type="NCBI Taxonomy" id="2831969"/>
    <lineage>
        <taxon>Bacteria</taxon>
        <taxon>Bacillati</taxon>
        <taxon>Actinomycetota</taxon>
        <taxon>Actinomycetes</taxon>
        <taxon>Streptosporangiales</taxon>
        <taxon>Nocardiopsidaceae</taxon>
        <taxon>Nocardiopsis</taxon>
    </lineage>
</organism>
<dbReference type="Proteomes" id="UP000676079">
    <property type="component" value="Chromosome"/>
</dbReference>
<feature type="domain" description="Erythromycin biosynthesis protein CIII-like N-terminal" evidence="5">
    <location>
        <begin position="23"/>
        <end position="213"/>
    </location>
</feature>
<dbReference type="SUPFAM" id="SSF53756">
    <property type="entry name" value="UDP-Glycosyltransferase/glycogen phosphorylase"/>
    <property type="match status" value="1"/>
</dbReference>
<dbReference type="InterPro" id="IPR048284">
    <property type="entry name" value="EryCIII-like_N"/>
</dbReference>
<gene>
    <name evidence="6" type="ORF">KGD84_13355</name>
</gene>
<feature type="domain" description="Erythromycin biosynthesis protein CIII-like C-terminal" evidence="4">
    <location>
        <begin position="227"/>
        <end position="365"/>
    </location>
</feature>
<dbReference type="EMBL" id="CP074133">
    <property type="protein sequence ID" value="QUX25152.1"/>
    <property type="molecule type" value="Genomic_DNA"/>
</dbReference>
<accession>A0ABX8BT13</accession>
<keyword evidence="2" id="KW-0328">Glycosyltransferase</keyword>
<evidence type="ECO:0000256" key="3">
    <source>
        <dbReference type="ARBA" id="ARBA00022679"/>
    </source>
</evidence>
<reference evidence="6 7" key="1">
    <citation type="submission" date="2021-05" db="EMBL/GenBank/DDBJ databases">
        <title>Direct Submission.</title>
        <authorList>
            <person name="Li K."/>
            <person name="Gao J."/>
        </authorList>
    </citation>
    <scope>NUCLEOTIDE SEQUENCE [LARGE SCALE GENOMIC DNA]</scope>
    <source>
        <strain evidence="6 7">Mg02</strain>
    </source>
</reference>
<dbReference type="RefSeq" id="WP_220560659.1">
    <property type="nucleotide sequence ID" value="NZ_CP074133.1"/>
</dbReference>
<evidence type="ECO:0000259" key="4">
    <source>
        <dbReference type="Pfam" id="PF06722"/>
    </source>
</evidence>
<keyword evidence="3" id="KW-0808">Transferase</keyword>
<evidence type="ECO:0000256" key="1">
    <source>
        <dbReference type="ARBA" id="ARBA00006962"/>
    </source>
</evidence>
<dbReference type="CDD" id="cd03784">
    <property type="entry name" value="GT1_Gtf-like"/>
    <property type="match status" value="1"/>
</dbReference>
<dbReference type="Pfam" id="PF21036">
    <property type="entry name" value="EryCIII-like_N"/>
    <property type="match status" value="1"/>
</dbReference>
<dbReference type="Pfam" id="PF06722">
    <property type="entry name" value="EryCIII-like_C"/>
    <property type="match status" value="1"/>
</dbReference>
<dbReference type="InterPro" id="IPR010610">
    <property type="entry name" value="EryCIII-like_C"/>
</dbReference>
<keyword evidence="7" id="KW-1185">Reference proteome</keyword>
<dbReference type="PANTHER" id="PTHR48050">
    <property type="entry name" value="STEROL 3-BETA-GLUCOSYLTRANSFERASE"/>
    <property type="match status" value="1"/>
</dbReference>
<dbReference type="InterPro" id="IPR002213">
    <property type="entry name" value="UDP_glucos_trans"/>
</dbReference>
<dbReference type="PANTHER" id="PTHR48050:SF13">
    <property type="entry name" value="STEROL 3-BETA-GLUCOSYLTRANSFERASE UGT80A2"/>
    <property type="match status" value="1"/>
</dbReference>
<evidence type="ECO:0000313" key="7">
    <source>
        <dbReference type="Proteomes" id="UP000676079"/>
    </source>
</evidence>
<dbReference type="InterPro" id="IPR050426">
    <property type="entry name" value="Glycosyltransferase_28"/>
</dbReference>
<dbReference type="Gene3D" id="3.40.50.2000">
    <property type="entry name" value="Glycogen Phosphorylase B"/>
    <property type="match status" value="2"/>
</dbReference>
<name>A0ABX8BT13_9ACTN</name>